<dbReference type="InterPro" id="IPR007182">
    <property type="entry name" value="MnhB"/>
</dbReference>
<feature type="region of interest" description="Disordered" evidence="10">
    <location>
        <begin position="970"/>
        <end position="1004"/>
    </location>
</feature>
<evidence type="ECO:0000259" key="13">
    <source>
        <dbReference type="Pfam" id="PF00662"/>
    </source>
</evidence>
<feature type="transmembrane region" description="Helical" evidence="11">
    <location>
        <begin position="838"/>
        <end position="857"/>
    </location>
</feature>
<dbReference type="Pfam" id="PF04039">
    <property type="entry name" value="MnhB"/>
    <property type="match status" value="1"/>
</dbReference>
<evidence type="ECO:0000256" key="9">
    <source>
        <dbReference type="RuleBase" id="RU000320"/>
    </source>
</evidence>
<dbReference type="InterPro" id="IPR050616">
    <property type="entry name" value="CPA3_Na-H_Antiporter_A"/>
</dbReference>
<feature type="domain" description="MrpA C-terminal/MbhE" evidence="16">
    <location>
        <begin position="705"/>
        <end position="779"/>
    </location>
</feature>
<evidence type="ECO:0000256" key="11">
    <source>
        <dbReference type="SAM" id="Phobius"/>
    </source>
</evidence>
<feature type="transmembrane region" description="Helical" evidence="11">
    <location>
        <begin position="366"/>
        <end position="389"/>
    </location>
</feature>
<dbReference type="OrthoDB" id="9811798at2"/>
<feature type="transmembrane region" description="Helical" evidence="11">
    <location>
        <begin position="666"/>
        <end position="685"/>
    </location>
</feature>
<evidence type="ECO:0000256" key="2">
    <source>
        <dbReference type="ARBA" id="ARBA00022448"/>
    </source>
</evidence>
<evidence type="ECO:0000313" key="17">
    <source>
        <dbReference type="EMBL" id="MBB5618589.1"/>
    </source>
</evidence>
<dbReference type="InterPro" id="IPR001516">
    <property type="entry name" value="Proton_antipo_N"/>
</dbReference>
<feature type="transmembrane region" description="Helical" evidence="11">
    <location>
        <begin position="78"/>
        <end position="101"/>
    </location>
</feature>
<dbReference type="InterPro" id="IPR025383">
    <property type="entry name" value="MrpA_C/MbhD"/>
</dbReference>
<dbReference type="GO" id="GO:0006811">
    <property type="term" value="P:monoatomic ion transport"/>
    <property type="evidence" value="ECO:0007669"/>
    <property type="project" value="UniProtKB-KW"/>
</dbReference>
<dbReference type="Pfam" id="PF00662">
    <property type="entry name" value="Proton_antipo_N"/>
    <property type="match status" value="1"/>
</dbReference>
<keyword evidence="8 11" id="KW-0472">Membrane</keyword>
<evidence type="ECO:0000256" key="8">
    <source>
        <dbReference type="ARBA" id="ARBA00023136"/>
    </source>
</evidence>
<feature type="transmembrane region" description="Helical" evidence="11">
    <location>
        <begin position="583"/>
        <end position="605"/>
    </location>
</feature>
<dbReference type="Pfam" id="PF13244">
    <property type="entry name" value="MbhD"/>
    <property type="match status" value="1"/>
</dbReference>
<evidence type="ECO:0000259" key="15">
    <source>
        <dbReference type="Pfam" id="PF13244"/>
    </source>
</evidence>
<dbReference type="InterPro" id="IPR001750">
    <property type="entry name" value="ND/Mrp_TM"/>
</dbReference>
<feature type="domain" description="Na+/H+ antiporter MnhB subunit-related protein" evidence="14">
    <location>
        <begin position="836"/>
        <end position="958"/>
    </location>
</feature>
<dbReference type="Pfam" id="PF20501">
    <property type="entry name" value="MbhE"/>
    <property type="match status" value="1"/>
</dbReference>
<proteinExistence type="predicted"/>
<dbReference type="NCBIfam" id="NF009284">
    <property type="entry name" value="PRK12644.1"/>
    <property type="match status" value="1"/>
</dbReference>
<feature type="transmembrane region" description="Helical" evidence="11">
    <location>
        <begin position="108"/>
        <end position="126"/>
    </location>
</feature>
<evidence type="ECO:0000256" key="3">
    <source>
        <dbReference type="ARBA" id="ARBA00022449"/>
    </source>
</evidence>
<dbReference type="RefSeq" id="WP_153981803.1">
    <property type="nucleotide sequence ID" value="NZ_BAAANZ010000003.1"/>
</dbReference>
<evidence type="ECO:0000259" key="16">
    <source>
        <dbReference type="Pfam" id="PF20501"/>
    </source>
</evidence>
<feature type="transmembrane region" description="Helical" evidence="11">
    <location>
        <begin position="617"/>
        <end position="634"/>
    </location>
</feature>
<dbReference type="Pfam" id="PF00361">
    <property type="entry name" value="Proton_antipo_M"/>
    <property type="match status" value="1"/>
</dbReference>
<dbReference type="PANTHER" id="PTHR43373">
    <property type="entry name" value="NA(+)/H(+) ANTIPORTER SUBUNIT"/>
    <property type="match status" value="1"/>
</dbReference>
<feature type="transmembrane region" description="Helical" evidence="11">
    <location>
        <begin position="161"/>
        <end position="185"/>
    </location>
</feature>
<evidence type="ECO:0000259" key="12">
    <source>
        <dbReference type="Pfam" id="PF00361"/>
    </source>
</evidence>
<feature type="compositionally biased region" description="Low complexity" evidence="10">
    <location>
        <begin position="992"/>
        <end position="1004"/>
    </location>
</feature>
<dbReference type="Proteomes" id="UP000552883">
    <property type="component" value="Unassembled WGS sequence"/>
</dbReference>
<evidence type="ECO:0000256" key="6">
    <source>
        <dbReference type="ARBA" id="ARBA00022989"/>
    </source>
</evidence>
<evidence type="ECO:0000313" key="18">
    <source>
        <dbReference type="Proteomes" id="UP000552883"/>
    </source>
</evidence>
<dbReference type="GO" id="GO:0005886">
    <property type="term" value="C:plasma membrane"/>
    <property type="evidence" value="ECO:0007669"/>
    <property type="project" value="UniProtKB-SubCell"/>
</dbReference>
<dbReference type="AlphaFoldDB" id="A0A840XRP9"/>
<comment type="subcellular location">
    <subcellularLocation>
        <location evidence="1">Cell membrane</location>
        <topology evidence="1">Multi-pass membrane protein</topology>
    </subcellularLocation>
    <subcellularLocation>
        <location evidence="9">Membrane</location>
        <topology evidence="9">Multi-pass membrane protein</topology>
    </subcellularLocation>
</comment>
<feature type="transmembrane region" description="Helical" evidence="11">
    <location>
        <begin position="470"/>
        <end position="503"/>
    </location>
</feature>
<evidence type="ECO:0000256" key="5">
    <source>
        <dbReference type="ARBA" id="ARBA00022692"/>
    </source>
</evidence>
<evidence type="ECO:0000256" key="4">
    <source>
        <dbReference type="ARBA" id="ARBA00022475"/>
    </source>
</evidence>
<dbReference type="GO" id="GO:0015297">
    <property type="term" value="F:antiporter activity"/>
    <property type="evidence" value="ECO:0007669"/>
    <property type="project" value="UniProtKB-KW"/>
</dbReference>
<dbReference type="PANTHER" id="PTHR43373:SF1">
    <property type="entry name" value="NA(+)_H(+) ANTIPORTER SUBUNIT A"/>
    <property type="match status" value="1"/>
</dbReference>
<comment type="caution">
    <text evidence="17">The sequence shown here is derived from an EMBL/GenBank/DDBJ whole genome shotgun (WGS) entry which is preliminary data.</text>
</comment>
<feature type="transmembrane region" description="Helical" evidence="11">
    <location>
        <begin position="272"/>
        <end position="289"/>
    </location>
</feature>
<keyword evidence="7" id="KW-0406">Ion transport</keyword>
<keyword evidence="2" id="KW-0813">Transport</keyword>
<keyword evidence="4" id="KW-1003">Cell membrane</keyword>
<feature type="domain" description="NADH:quinone oxidoreductase/Mrp antiporter transmembrane" evidence="12">
    <location>
        <begin position="128"/>
        <end position="402"/>
    </location>
</feature>
<feature type="domain" description="MrpA C-terminal/MbhD" evidence="15">
    <location>
        <begin position="626"/>
        <end position="689"/>
    </location>
</feature>
<dbReference type="InterPro" id="IPR046806">
    <property type="entry name" value="MrpA_C/MbhE"/>
</dbReference>
<dbReference type="PRINTS" id="PR01434">
    <property type="entry name" value="NADHDHGNASE5"/>
</dbReference>
<protein>
    <submittedName>
        <fullName evidence="17">Multicomponent Na+:H+ antiporter subunit A</fullName>
    </submittedName>
</protein>
<sequence>MFIVLMVFGAAAVVLLPLARPLGRRVFAVAALVPLGAFLHTVLQAPAVLSGVESSLPVERWTWIAQLDLTLDVRMDTLSWVLALVVTGVGSLVMLYCAAYFGDDEPGLGRFAAVLLAFAGAMYGLVIADDVYLLFVLWEATSVFSYLLIGHYTHRRASRGAALQALVTTTLGGLVMLVGLVLLAVQAGTSSLTAILADLPAGPLTMTAIMLVLVGALSKSAIVPLHFWLPGAMAAPTPVSAYLHAAAMVKAGIYLIMRIAPAGVEVPGWREVLVVLGVLTLLLGGWAALKQTDLKLLLAYGTVSQLGLLVVVAGFGTRDTALAAIALLLSHALFKAALFLIVGIIDHEAGTRDLRKLSGLGRRLPWLAGLTALALASMAGVPPLVGFVAKETALHALLSAATGGAATGGAVAGGSAALDPAGQAWAAVALVGVVVGSVLTVAYSIRFFWGAFARKPDVDEVTDLAGATPAFVLAPAVLAISGLVLGPLAPLVGAGVAGYPALFPPTGGKPYELALWHGLTPELALSVLIVALGTLLFVVRAPVARLQARLAREYTASDAYWDSVGAVDRLAVRVTTLTQRGSLPFYLGVILVVFVAVTSTGLLLGGAVPGAIRLWDHPAQLAIGTVMIIAAIAATQAQKRFAALVVVGVTGLGMSATFALQGAPDLALTQILVEIVTLIAFVLVLRRLPARLGDRHGSSHKLLRAIIGIAVGTVMALIALVVAGSRIAAPISLGWPEAASVQGNGRNIVNVALVDLRAWDTLGELAVVIAAATGVASLLFLRGRGDAASRLGRAAAQQRIADRIARARAISEPGELRNAWILAGPTLDPRHRSILLEVVVRLTFHAIIVISLYLVFAGHNLPGGGFAGGLVAGLALVARYLAGGRYELGAAVPIGAGTVLGAGMILAAGTALVPLLLGAPPLTSAYWKGELWLLGEVSFVTSTIFDLGVYLIVIGLVLDVLRSLGSEVDRQGGDEFAPPGLPEPASRDTDRAAPAAARPRGGAR</sequence>
<feature type="transmembrane region" description="Helical" evidence="11">
    <location>
        <begin position="132"/>
        <end position="149"/>
    </location>
</feature>
<gene>
    <name evidence="17" type="ORF">BJ959_002085</name>
</gene>
<feature type="transmembrane region" description="Helical" evidence="11">
    <location>
        <begin position="321"/>
        <end position="345"/>
    </location>
</feature>
<feature type="transmembrane region" description="Helical" evidence="11">
    <location>
        <begin position="706"/>
        <end position="728"/>
    </location>
</feature>
<feature type="transmembrane region" description="Helical" evidence="11">
    <location>
        <begin position="523"/>
        <end position="543"/>
    </location>
</feature>
<reference evidence="17 18" key="1">
    <citation type="submission" date="2020-08" db="EMBL/GenBank/DDBJ databases">
        <title>Sequencing the genomes of 1000 actinobacteria strains.</title>
        <authorList>
            <person name="Klenk H.-P."/>
        </authorList>
    </citation>
    <scope>NUCLEOTIDE SEQUENCE [LARGE SCALE GENOMIC DNA]</scope>
    <source>
        <strain evidence="17 18">DSM 23889</strain>
    </source>
</reference>
<name>A0A840XRP9_9MICO</name>
<evidence type="ECO:0000259" key="14">
    <source>
        <dbReference type="Pfam" id="PF04039"/>
    </source>
</evidence>
<dbReference type="EMBL" id="JACHBS010000001">
    <property type="protein sequence ID" value="MBB5618589.1"/>
    <property type="molecule type" value="Genomic_DNA"/>
</dbReference>
<feature type="transmembrane region" description="Helical" evidence="11">
    <location>
        <begin position="894"/>
        <end position="917"/>
    </location>
</feature>
<evidence type="ECO:0000256" key="7">
    <source>
        <dbReference type="ARBA" id="ARBA00023065"/>
    </source>
</evidence>
<keyword evidence="18" id="KW-1185">Reference proteome</keyword>
<feature type="transmembrane region" description="Helical" evidence="11">
    <location>
        <begin position="296"/>
        <end position="315"/>
    </location>
</feature>
<feature type="transmembrane region" description="Helical" evidence="11">
    <location>
        <begin position="762"/>
        <end position="781"/>
    </location>
</feature>
<feature type="transmembrane region" description="Helical" evidence="11">
    <location>
        <begin position="424"/>
        <end position="449"/>
    </location>
</feature>
<accession>A0A840XRP9</accession>
<keyword evidence="5 9" id="KW-0812">Transmembrane</keyword>
<keyword evidence="3" id="KW-0050">Antiport</keyword>
<feature type="transmembrane region" description="Helical" evidence="11">
    <location>
        <begin position="641"/>
        <end position="660"/>
    </location>
</feature>
<feature type="domain" description="NADH-Ubiquinone oxidoreductase (complex I) chain 5 N-terminal" evidence="13">
    <location>
        <begin position="61"/>
        <end position="111"/>
    </location>
</feature>
<feature type="transmembrane region" description="Helical" evidence="11">
    <location>
        <begin position="937"/>
        <end position="961"/>
    </location>
</feature>
<evidence type="ECO:0000256" key="1">
    <source>
        <dbReference type="ARBA" id="ARBA00004651"/>
    </source>
</evidence>
<organism evidence="17 18">
    <name type="scientific">Microcella frigidaquae</name>
    <dbReference type="NCBI Taxonomy" id="424758"/>
    <lineage>
        <taxon>Bacteria</taxon>
        <taxon>Bacillati</taxon>
        <taxon>Actinomycetota</taxon>
        <taxon>Actinomycetes</taxon>
        <taxon>Micrococcales</taxon>
        <taxon>Microbacteriaceae</taxon>
        <taxon>Microcella</taxon>
    </lineage>
</organism>
<feature type="transmembrane region" description="Helical" evidence="11">
    <location>
        <begin position="241"/>
        <end position="260"/>
    </location>
</feature>
<feature type="transmembrane region" description="Helical" evidence="11">
    <location>
        <begin position="205"/>
        <end position="229"/>
    </location>
</feature>
<evidence type="ECO:0000256" key="10">
    <source>
        <dbReference type="SAM" id="MobiDB-lite"/>
    </source>
</evidence>
<keyword evidence="6 11" id="KW-1133">Transmembrane helix</keyword>
<feature type="transmembrane region" description="Helical" evidence="11">
    <location>
        <begin position="863"/>
        <end position="882"/>
    </location>
</feature>